<evidence type="ECO:0000256" key="16">
    <source>
        <dbReference type="SAM" id="Phobius"/>
    </source>
</evidence>
<dbReference type="EC" id="1.11.1.7" evidence="15"/>
<dbReference type="GO" id="GO:0140825">
    <property type="term" value="F:lactoperoxidase activity"/>
    <property type="evidence" value="ECO:0007669"/>
    <property type="project" value="UniProtKB-EC"/>
</dbReference>
<evidence type="ECO:0000256" key="14">
    <source>
        <dbReference type="PIRSR" id="PIRSR600823-5"/>
    </source>
</evidence>
<dbReference type="GO" id="GO:0042744">
    <property type="term" value="P:hydrogen peroxide catabolic process"/>
    <property type="evidence" value="ECO:0007669"/>
    <property type="project" value="UniProtKB-KW"/>
</dbReference>
<feature type="binding site" description="axial binding residue" evidence="12">
    <location>
        <position position="84"/>
    </location>
    <ligand>
        <name>heme b</name>
        <dbReference type="ChEBI" id="CHEBI:60344"/>
    </ligand>
    <ligandPart>
        <name>Fe</name>
        <dbReference type="ChEBI" id="CHEBI:18248"/>
    </ligandPart>
</feature>
<evidence type="ECO:0000256" key="15">
    <source>
        <dbReference type="RuleBase" id="RU362060"/>
    </source>
</evidence>
<feature type="transmembrane region" description="Helical" evidence="16">
    <location>
        <begin position="251"/>
        <end position="271"/>
    </location>
</feature>
<dbReference type="AlphaFoldDB" id="A0AAQ3QP12"/>
<feature type="site" description="Transition state stabilizer" evidence="13">
    <location>
        <position position="7"/>
    </location>
</feature>
<dbReference type="PRINTS" id="PR00458">
    <property type="entry name" value="PEROXIDASE"/>
</dbReference>
<keyword evidence="16" id="KW-1133">Transmembrane helix</keyword>
<keyword evidence="2 15" id="KW-0575">Peroxidase</keyword>
<feature type="binding site" evidence="12">
    <location>
        <position position="21"/>
    </location>
    <ligand>
        <name>Ca(2+)</name>
        <dbReference type="ChEBI" id="CHEBI:29108"/>
        <label>1</label>
    </ligand>
</feature>
<dbReference type="InterPro" id="IPR010255">
    <property type="entry name" value="Haem_peroxidase_sf"/>
</dbReference>
<dbReference type="FunFam" id="1.10.420.10:FF:000001">
    <property type="entry name" value="Peroxidase"/>
    <property type="match status" value="1"/>
</dbReference>
<keyword evidence="15" id="KW-0964">Secreted</keyword>
<feature type="binding site" evidence="12">
    <location>
        <position position="33"/>
    </location>
    <ligand>
        <name>Ca(2+)</name>
        <dbReference type="ChEBI" id="CHEBI:29108"/>
        <label>1</label>
    </ligand>
</feature>
<evidence type="ECO:0000256" key="6">
    <source>
        <dbReference type="ARBA" id="ARBA00023002"/>
    </source>
</evidence>
<feature type="binding site" evidence="12">
    <location>
        <position position="134"/>
    </location>
    <ligand>
        <name>Ca(2+)</name>
        <dbReference type="ChEBI" id="CHEBI:29108"/>
        <label>2</label>
    </ligand>
</feature>
<feature type="disulfide bond" evidence="14">
    <location>
        <begin position="91"/>
        <end position="116"/>
    </location>
</feature>
<evidence type="ECO:0000256" key="8">
    <source>
        <dbReference type="ARBA" id="ARBA00023157"/>
    </source>
</evidence>
<keyword evidence="5 12" id="KW-0106">Calcium</keyword>
<dbReference type="SUPFAM" id="SSF48113">
    <property type="entry name" value="Heme-dependent peroxidases"/>
    <property type="match status" value="1"/>
</dbReference>
<keyword evidence="16" id="KW-0812">Transmembrane</keyword>
<evidence type="ECO:0000256" key="5">
    <source>
        <dbReference type="ARBA" id="ARBA00022837"/>
    </source>
</evidence>
<dbReference type="PRINTS" id="PR00461">
    <property type="entry name" value="PLPEROXIDASE"/>
</dbReference>
<dbReference type="GO" id="GO:0005576">
    <property type="term" value="C:extracellular region"/>
    <property type="evidence" value="ECO:0007669"/>
    <property type="project" value="UniProtKB-SubCell"/>
</dbReference>
<evidence type="ECO:0000313" key="18">
    <source>
        <dbReference type="EMBL" id="WOL19926.1"/>
    </source>
</evidence>
<dbReference type="GO" id="GO:0006979">
    <property type="term" value="P:response to oxidative stress"/>
    <property type="evidence" value="ECO:0007669"/>
    <property type="project" value="UniProtKB-UniRule"/>
</dbReference>
<comment type="similarity">
    <text evidence="15">Belongs to the peroxidase family. Classical plant (class III) peroxidase subfamily.</text>
</comment>
<feature type="binding site" evidence="12">
    <location>
        <position position="19"/>
    </location>
    <ligand>
        <name>Ca(2+)</name>
        <dbReference type="ChEBI" id="CHEBI:29108"/>
        <label>1</label>
    </ligand>
</feature>
<evidence type="ECO:0000256" key="4">
    <source>
        <dbReference type="ARBA" id="ARBA00022723"/>
    </source>
</evidence>
<keyword evidence="7 12" id="KW-0408">Iron</keyword>
<comment type="subcellular location">
    <subcellularLocation>
        <location evidence="15">Secreted</location>
    </subcellularLocation>
</comment>
<dbReference type="GO" id="GO:0020037">
    <property type="term" value="F:heme binding"/>
    <property type="evidence" value="ECO:0007669"/>
    <property type="project" value="UniProtKB-UniRule"/>
</dbReference>
<keyword evidence="8 14" id="KW-1015">Disulfide bond</keyword>
<keyword evidence="3 15" id="KW-0349">Heme</keyword>
<dbReference type="PROSITE" id="PS50873">
    <property type="entry name" value="PEROXIDASE_4"/>
    <property type="match status" value="1"/>
</dbReference>
<reference evidence="18 19" key="1">
    <citation type="submission" date="2023-10" db="EMBL/GenBank/DDBJ databases">
        <title>Chromosome-scale genome assembly provides insights into flower coloration mechanisms of Canna indica.</title>
        <authorList>
            <person name="Li C."/>
        </authorList>
    </citation>
    <scope>NUCLEOTIDE SEQUENCE [LARGE SCALE GENOMIC DNA]</scope>
    <source>
        <tissue evidence="18">Flower</tissue>
    </source>
</reference>
<evidence type="ECO:0000256" key="9">
    <source>
        <dbReference type="ARBA" id="ARBA00023283"/>
    </source>
</evidence>
<dbReference type="Pfam" id="PF00141">
    <property type="entry name" value="peroxidase"/>
    <property type="match status" value="2"/>
</dbReference>
<evidence type="ECO:0000256" key="12">
    <source>
        <dbReference type="PIRSR" id="PIRSR600823-3"/>
    </source>
</evidence>
<dbReference type="Gene3D" id="1.10.420.10">
    <property type="entry name" value="Peroxidase, domain 2"/>
    <property type="match status" value="1"/>
</dbReference>
<evidence type="ECO:0000256" key="13">
    <source>
        <dbReference type="PIRSR" id="PIRSR600823-4"/>
    </source>
</evidence>
<dbReference type="InterPro" id="IPR002016">
    <property type="entry name" value="Haem_peroxidase"/>
</dbReference>
<gene>
    <name evidence="18" type="ORF">Cni_G28728</name>
</gene>
<proteinExistence type="inferred from homology"/>
<dbReference type="InterPro" id="IPR019794">
    <property type="entry name" value="Peroxidases_AS"/>
</dbReference>
<protein>
    <recommendedName>
        <fullName evidence="15">Peroxidase</fullName>
        <ecNumber evidence="15">1.11.1.7</ecNumber>
    </recommendedName>
</protein>
<comment type="function">
    <text evidence="15">Removal of H(2)O(2), oxidation of toxic reductants, biosynthesis and degradation of lignin, suberization, auxin catabolism, response to environmental stresses such as wounding, pathogen attack and oxidative stress.</text>
</comment>
<comment type="catalytic activity">
    <reaction evidence="1 15">
        <text>2 a phenolic donor + H2O2 = 2 a phenolic radical donor + 2 H2O</text>
        <dbReference type="Rhea" id="RHEA:56136"/>
        <dbReference type="ChEBI" id="CHEBI:15377"/>
        <dbReference type="ChEBI" id="CHEBI:16240"/>
        <dbReference type="ChEBI" id="CHEBI:139520"/>
        <dbReference type="ChEBI" id="CHEBI:139521"/>
        <dbReference type="EC" id="1.11.1.7"/>
    </reaction>
</comment>
<feature type="domain" description="Plant heme peroxidase family profile" evidence="17">
    <location>
        <begin position="1"/>
        <end position="205"/>
    </location>
</feature>
<feature type="binding site" evidence="12">
    <location>
        <position position="17"/>
    </location>
    <ligand>
        <name>Ca(2+)</name>
        <dbReference type="ChEBI" id="CHEBI:29108"/>
        <label>1</label>
    </ligand>
</feature>
<evidence type="ECO:0000256" key="11">
    <source>
        <dbReference type="PIRSR" id="PIRSR600823-1"/>
    </source>
</evidence>
<feature type="binding site" evidence="12">
    <location>
        <position position="131"/>
    </location>
    <ligand>
        <name>Ca(2+)</name>
        <dbReference type="ChEBI" id="CHEBI:29108"/>
        <label>2</label>
    </ligand>
</feature>
<dbReference type="EMBL" id="CP136898">
    <property type="protein sequence ID" value="WOL19926.1"/>
    <property type="molecule type" value="Genomic_DNA"/>
</dbReference>
<comment type="cofactor">
    <cofactor evidence="12 15">
        <name>heme b</name>
        <dbReference type="ChEBI" id="CHEBI:60344"/>
    </cofactor>
    <text evidence="12 15">Binds 1 heme b (iron(II)-protoporphyrin IX) group per subunit.</text>
</comment>
<dbReference type="PROSITE" id="PS00436">
    <property type="entry name" value="PEROXIDASE_2"/>
    <property type="match status" value="1"/>
</dbReference>
<feature type="binding site" evidence="12">
    <location>
        <position position="85"/>
    </location>
    <ligand>
        <name>Ca(2+)</name>
        <dbReference type="ChEBI" id="CHEBI:29108"/>
        <label>2</label>
    </ligand>
</feature>
<keyword evidence="4 12" id="KW-0479">Metal-binding</keyword>
<feature type="binding site" evidence="12">
    <location>
        <position position="12"/>
    </location>
    <ligand>
        <name>Ca(2+)</name>
        <dbReference type="ChEBI" id="CHEBI:29108"/>
        <label>1</label>
    </ligand>
</feature>
<evidence type="ECO:0000256" key="3">
    <source>
        <dbReference type="ARBA" id="ARBA00022617"/>
    </source>
</evidence>
<evidence type="ECO:0000256" key="10">
    <source>
        <dbReference type="ARBA" id="ARBA00023324"/>
    </source>
</evidence>
<feature type="binding site" evidence="12">
    <location>
        <position position="139"/>
    </location>
    <ligand>
        <name>Ca(2+)</name>
        <dbReference type="ChEBI" id="CHEBI:29108"/>
        <label>2</label>
    </ligand>
</feature>
<dbReference type="GO" id="GO:0046872">
    <property type="term" value="F:metal ion binding"/>
    <property type="evidence" value="ECO:0007669"/>
    <property type="project" value="UniProtKB-UniRule"/>
</dbReference>
<comment type="cofactor">
    <cofactor evidence="12 15">
        <name>Ca(2+)</name>
        <dbReference type="ChEBI" id="CHEBI:29108"/>
    </cofactor>
    <text evidence="12 15">Binds 2 calcium ions per subunit.</text>
</comment>
<evidence type="ECO:0000256" key="7">
    <source>
        <dbReference type="ARBA" id="ARBA00023004"/>
    </source>
</evidence>
<keyword evidence="19" id="KW-1185">Reference proteome</keyword>
<evidence type="ECO:0000256" key="1">
    <source>
        <dbReference type="ARBA" id="ARBA00000189"/>
    </source>
</evidence>
<keyword evidence="6 15" id="KW-0560">Oxidoreductase</keyword>
<keyword evidence="9" id="KW-0873">Pyrrolidone carboxylic acid</keyword>
<evidence type="ECO:0000259" key="17">
    <source>
        <dbReference type="PROSITE" id="PS50873"/>
    </source>
</evidence>
<organism evidence="18 19">
    <name type="scientific">Canna indica</name>
    <name type="common">Indian-shot</name>
    <dbReference type="NCBI Taxonomy" id="4628"/>
    <lineage>
        <taxon>Eukaryota</taxon>
        <taxon>Viridiplantae</taxon>
        <taxon>Streptophyta</taxon>
        <taxon>Embryophyta</taxon>
        <taxon>Tracheophyta</taxon>
        <taxon>Spermatophyta</taxon>
        <taxon>Magnoliopsida</taxon>
        <taxon>Liliopsida</taxon>
        <taxon>Zingiberales</taxon>
        <taxon>Cannaceae</taxon>
        <taxon>Canna</taxon>
    </lineage>
</organism>
<dbReference type="Proteomes" id="UP001327560">
    <property type="component" value="Chromosome 9"/>
</dbReference>
<dbReference type="PANTHER" id="PTHR31388">
    <property type="entry name" value="PEROXIDASE 72-RELATED"/>
    <property type="match status" value="1"/>
</dbReference>
<dbReference type="InterPro" id="IPR000823">
    <property type="entry name" value="Peroxidase_pln"/>
</dbReference>
<name>A0AAQ3QP12_9LILI</name>
<feature type="disulfide bond" evidence="14">
    <location>
        <begin position="13"/>
        <end position="18"/>
    </location>
</feature>
<evidence type="ECO:0000313" key="19">
    <source>
        <dbReference type="Proteomes" id="UP001327560"/>
    </source>
</evidence>
<sequence length="291" mass="32200">MAASLIRLHFHDCFVQGCDASVLLKDSESIISEQQARQNNNSARGFEVIDIIKYAVEKACPAVVSCADILAVAARDSSILVRSHTIGNARCTTFRRRIHDETNIHPGFAKLRQHRCPSSQLIGNSTLAPLDAATPYSFDNHYFKNLLQRKGLLHSDQVLFNGGLTDHIVKRYSENEAAFFEDFAAAMVKMGDIKLLTGSAGEIRKLSGLNPLLLLLLLLDQIWLDPFFFFLARSGLTPLLLLLGQIWPDPFFFFSAISGLTPLLLLLGQIWPDSFFSARSGSTSSSRSDLA</sequence>
<dbReference type="PANTHER" id="PTHR31388:SF115">
    <property type="entry name" value="PEROXIDASE 5"/>
    <property type="match status" value="1"/>
</dbReference>
<feature type="binding site" evidence="12">
    <location>
        <position position="15"/>
    </location>
    <ligand>
        <name>Ca(2+)</name>
        <dbReference type="ChEBI" id="CHEBI:29108"/>
        <label>1</label>
    </ligand>
</feature>
<evidence type="ECO:0000256" key="2">
    <source>
        <dbReference type="ARBA" id="ARBA00022559"/>
    </source>
</evidence>
<keyword evidence="16" id="KW-0472">Membrane</keyword>
<dbReference type="Gene3D" id="1.10.520.10">
    <property type="match status" value="2"/>
</dbReference>
<keyword evidence="10 15" id="KW-0376">Hydrogen peroxide</keyword>
<feature type="active site" description="Proton acceptor" evidence="11">
    <location>
        <position position="11"/>
    </location>
</feature>
<accession>A0AAQ3QP12</accession>